<sequence length="320" mass="32597">MRTTRLALATGVVPLAALAGAWTLHAAWSARLPDVVAVHWDPDGPDRSATLTALTGTTLGIGATLTVAALVAVLVATRRGSAVPRSGVGFAAWLAALPAGVLAGSMSAALDTASWRDAGPAWAAIAWALGLSLAAGAVATLVAPPAEPADVPAERHDLPSAGLRTGERAVWIGGGTNYPMAFGGLVVVLGYAILQVSLPDLGAMPLVLAALVVVLAMAATCRVRVRVDATGVALSLGLFRFPHRTLTFDEITSANTERMDMSSAGGYGLRRGPGYTAFKVRAGETLSITLTSGQVVKATVDDAEHAAGLVNDLLAARERA</sequence>
<feature type="transmembrane region" description="Helical" evidence="1">
    <location>
        <begin position="88"/>
        <end position="110"/>
    </location>
</feature>
<reference evidence="3" key="1">
    <citation type="journal article" date="2019" name="Int. J. Syst. Evol. Microbiol.">
        <title>The Global Catalogue of Microorganisms (GCM) 10K type strain sequencing project: providing services to taxonomists for standard genome sequencing and annotation.</title>
        <authorList>
            <consortium name="The Broad Institute Genomics Platform"/>
            <consortium name="The Broad Institute Genome Sequencing Center for Infectious Disease"/>
            <person name="Wu L."/>
            <person name="Ma J."/>
        </authorList>
    </citation>
    <scope>NUCLEOTIDE SEQUENCE [LARGE SCALE GENOMIC DNA]</scope>
    <source>
        <strain evidence="3">JCM 13022</strain>
    </source>
</reference>
<keyword evidence="1" id="KW-0812">Transmembrane</keyword>
<evidence type="ECO:0000313" key="3">
    <source>
        <dbReference type="Proteomes" id="UP001500467"/>
    </source>
</evidence>
<name>A0ABP4FYR1_9PSEU</name>
<dbReference type="EMBL" id="BAAALM010000008">
    <property type="protein sequence ID" value="GAA1206966.1"/>
    <property type="molecule type" value="Genomic_DNA"/>
</dbReference>
<organism evidence="2 3">
    <name type="scientific">Prauserella alba</name>
    <dbReference type="NCBI Taxonomy" id="176898"/>
    <lineage>
        <taxon>Bacteria</taxon>
        <taxon>Bacillati</taxon>
        <taxon>Actinomycetota</taxon>
        <taxon>Actinomycetes</taxon>
        <taxon>Pseudonocardiales</taxon>
        <taxon>Pseudonocardiaceae</taxon>
        <taxon>Prauserella</taxon>
    </lineage>
</organism>
<evidence type="ECO:0000313" key="2">
    <source>
        <dbReference type="EMBL" id="GAA1206966.1"/>
    </source>
</evidence>
<protein>
    <recommendedName>
        <fullName evidence="4">DUF1648 domain-containing protein</fullName>
    </recommendedName>
</protein>
<accession>A0ABP4FYR1</accession>
<feature type="transmembrane region" description="Helical" evidence="1">
    <location>
        <begin position="178"/>
        <end position="196"/>
    </location>
</feature>
<dbReference type="RefSeq" id="WP_253858616.1">
    <property type="nucleotide sequence ID" value="NZ_BAAALM010000008.1"/>
</dbReference>
<keyword evidence="1" id="KW-0472">Membrane</keyword>
<feature type="transmembrane region" description="Helical" evidence="1">
    <location>
        <begin position="202"/>
        <end position="221"/>
    </location>
</feature>
<comment type="caution">
    <text evidence="2">The sequence shown here is derived from an EMBL/GenBank/DDBJ whole genome shotgun (WGS) entry which is preliminary data.</text>
</comment>
<feature type="transmembrane region" description="Helical" evidence="1">
    <location>
        <begin position="122"/>
        <end position="143"/>
    </location>
</feature>
<keyword evidence="1" id="KW-1133">Transmembrane helix</keyword>
<keyword evidence="3" id="KW-1185">Reference proteome</keyword>
<evidence type="ECO:0000256" key="1">
    <source>
        <dbReference type="SAM" id="Phobius"/>
    </source>
</evidence>
<dbReference type="Proteomes" id="UP001500467">
    <property type="component" value="Unassembled WGS sequence"/>
</dbReference>
<evidence type="ECO:0008006" key="4">
    <source>
        <dbReference type="Google" id="ProtNLM"/>
    </source>
</evidence>
<gene>
    <name evidence="2" type="ORF">GCM10009675_27820</name>
</gene>
<feature type="transmembrane region" description="Helical" evidence="1">
    <location>
        <begin position="53"/>
        <end position="76"/>
    </location>
</feature>
<proteinExistence type="predicted"/>